<dbReference type="Pfam" id="PF10218">
    <property type="entry name" value="SPRING1"/>
    <property type="match status" value="1"/>
</dbReference>
<evidence type="ECO:0000256" key="2">
    <source>
        <dbReference type="ARBA" id="ARBA00022692"/>
    </source>
</evidence>
<keyword evidence="10" id="KW-1185">Reference proteome</keyword>
<evidence type="ECO:0000256" key="3">
    <source>
        <dbReference type="ARBA" id="ARBA00022989"/>
    </source>
</evidence>
<comment type="similarity">
    <text evidence="7">Belongs to the SPRING family.</text>
</comment>
<evidence type="ECO:0000256" key="8">
    <source>
        <dbReference type="ARBA" id="ARBA00023485"/>
    </source>
</evidence>
<keyword evidence="2" id="KW-0812">Transmembrane</keyword>
<protein>
    <recommendedName>
        <fullName evidence="8">SREBP regulating gene protein</fullName>
    </recommendedName>
</protein>
<organism evidence="9 10">
    <name type="scientific">Batillaria attramentaria</name>
    <dbReference type="NCBI Taxonomy" id="370345"/>
    <lineage>
        <taxon>Eukaryota</taxon>
        <taxon>Metazoa</taxon>
        <taxon>Spiralia</taxon>
        <taxon>Lophotrochozoa</taxon>
        <taxon>Mollusca</taxon>
        <taxon>Gastropoda</taxon>
        <taxon>Caenogastropoda</taxon>
        <taxon>Sorbeoconcha</taxon>
        <taxon>Cerithioidea</taxon>
        <taxon>Batillariidae</taxon>
        <taxon>Batillaria</taxon>
    </lineage>
</organism>
<reference evidence="9 10" key="1">
    <citation type="journal article" date="2023" name="Sci. Data">
        <title>Genome assembly of the Korean intertidal mud-creeper Batillaria attramentaria.</title>
        <authorList>
            <person name="Patra A.K."/>
            <person name="Ho P.T."/>
            <person name="Jun S."/>
            <person name="Lee S.J."/>
            <person name="Kim Y."/>
            <person name="Won Y.J."/>
        </authorList>
    </citation>
    <scope>NUCLEOTIDE SEQUENCE [LARGE SCALE GENOMIC DNA]</scope>
    <source>
        <strain evidence="9">Wonlab-2016</strain>
    </source>
</reference>
<dbReference type="AlphaFoldDB" id="A0ABD0JK50"/>
<keyword evidence="3" id="KW-1133">Transmembrane helix</keyword>
<evidence type="ECO:0000256" key="5">
    <source>
        <dbReference type="ARBA" id="ARBA00023136"/>
    </source>
</evidence>
<dbReference type="PANTHER" id="PTHR13481">
    <property type="entry name" value="SREBP REGULATING GENE PROTEIN"/>
    <property type="match status" value="1"/>
</dbReference>
<name>A0ABD0JK50_9CAEN</name>
<comment type="caution">
    <text evidence="9">The sequence shown here is derived from an EMBL/GenBank/DDBJ whole genome shotgun (WGS) entry which is preliminary data.</text>
</comment>
<proteinExistence type="inferred from homology"/>
<dbReference type="PANTHER" id="PTHR13481:SF0">
    <property type="entry name" value="SREBP REGULATING GENE PROTEIN"/>
    <property type="match status" value="1"/>
</dbReference>
<comment type="subcellular location">
    <subcellularLocation>
        <location evidence="1">Golgi apparatus membrane</location>
        <topology evidence="1">Single-pass membrane protein</topology>
    </subcellularLocation>
</comment>
<evidence type="ECO:0000313" key="10">
    <source>
        <dbReference type="Proteomes" id="UP001519460"/>
    </source>
</evidence>
<dbReference type="EMBL" id="JACVVK020000417">
    <property type="protein sequence ID" value="KAK7475021.1"/>
    <property type="molecule type" value="Genomic_DNA"/>
</dbReference>
<keyword evidence="5" id="KW-0472">Membrane</keyword>
<accession>A0ABD0JK50</accession>
<gene>
    <name evidence="9" type="ORF">BaRGS_00033702</name>
</gene>
<keyword evidence="6" id="KW-0325">Glycoprotein</keyword>
<sequence length="175" mass="20189">MLCHKRQDLVAEEYASKRTLRQPFQWEPLPDSPENETQVRLCRNSQQGKSLIVDERGYICRREELLSNRCCDVKHGLGTRYVCEGCLANGCCSIYEHCVSCCLQPDKQPLLRRILKDGLDDTFNVFISEVKDHFELCLAKCRTSSQSVQHENSYRHPKVKYCYGDKPPDLQTVAS</sequence>
<evidence type="ECO:0000256" key="7">
    <source>
        <dbReference type="ARBA" id="ARBA00023461"/>
    </source>
</evidence>
<keyword evidence="4" id="KW-0333">Golgi apparatus</keyword>
<dbReference type="Proteomes" id="UP001519460">
    <property type="component" value="Unassembled WGS sequence"/>
</dbReference>
<evidence type="ECO:0000256" key="6">
    <source>
        <dbReference type="ARBA" id="ARBA00023180"/>
    </source>
</evidence>
<dbReference type="InterPro" id="IPR019352">
    <property type="entry name" value="SPRING1"/>
</dbReference>
<evidence type="ECO:0000256" key="4">
    <source>
        <dbReference type="ARBA" id="ARBA00023034"/>
    </source>
</evidence>
<evidence type="ECO:0000313" key="9">
    <source>
        <dbReference type="EMBL" id="KAK7475021.1"/>
    </source>
</evidence>
<dbReference type="GO" id="GO:0000139">
    <property type="term" value="C:Golgi membrane"/>
    <property type="evidence" value="ECO:0007669"/>
    <property type="project" value="UniProtKB-SubCell"/>
</dbReference>
<evidence type="ECO:0000256" key="1">
    <source>
        <dbReference type="ARBA" id="ARBA00004194"/>
    </source>
</evidence>